<organism evidence="2 3">
    <name type="scientific">Laetiporus sulphureus 93-53</name>
    <dbReference type="NCBI Taxonomy" id="1314785"/>
    <lineage>
        <taxon>Eukaryota</taxon>
        <taxon>Fungi</taxon>
        <taxon>Dikarya</taxon>
        <taxon>Basidiomycota</taxon>
        <taxon>Agaricomycotina</taxon>
        <taxon>Agaricomycetes</taxon>
        <taxon>Polyporales</taxon>
        <taxon>Laetiporus</taxon>
    </lineage>
</organism>
<reference evidence="2 3" key="1">
    <citation type="journal article" date="2016" name="Mol. Biol. Evol.">
        <title>Comparative Genomics of Early-Diverging Mushroom-Forming Fungi Provides Insights into the Origins of Lignocellulose Decay Capabilities.</title>
        <authorList>
            <person name="Nagy L.G."/>
            <person name="Riley R."/>
            <person name="Tritt A."/>
            <person name="Adam C."/>
            <person name="Daum C."/>
            <person name="Floudas D."/>
            <person name="Sun H."/>
            <person name="Yadav J.S."/>
            <person name="Pangilinan J."/>
            <person name="Larsson K.H."/>
            <person name="Matsuura K."/>
            <person name="Barry K."/>
            <person name="Labutti K."/>
            <person name="Kuo R."/>
            <person name="Ohm R.A."/>
            <person name="Bhattacharya S.S."/>
            <person name="Shirouzu T."/>
            <person name="Yoshinaga Y."/>
            <person name="Martin F.M."/>
            <person name="Grigoriev I.V."/>
            <person name="Hibbett D.S."/>
        </authorList>
    </citation>
    <scope>NUCLEOTIDE SEQUENCE [LARGE SCALE GENOMIC DNA]</scope>
    <source>
        <strain evidence="2 3">93-53</strain>
    </source>
</reference>
<keyword evidence="3" id="KW-1185">Reference proteome</keyword>
<proteinExistence type="predicted"/>
<evidence type="ECO:0000256" key="1">
    <source>
        <dbReference type="SAM" id="MobiDB-lite"/>
    </source>
</evidence>
<feature type="compositionally biased region" description="Low complexity" evidence="1">
    <location>
        <begin position="211"/>
        <end position="222"/>
    </location>
</feature>
<name>A0A165B6J2_9APHY</name>
<dbReference type="OrthoDB" id="3215907at2759"/>
<feature type="compositionally biased region" description="Low complexity" evidence="1">
    <location>
        <begin position="86"/>
        <end position="104"/>
    </location>
</feature>
<evidence type="ECO:0000313" key="2">
    <source>
        <dbReference type="EMBL" id="KZT00354.1"/>
    </source>
</evidence>
<sequence>MNITNAFLSPSLPPTTNHLDPRERARLMRSARKLGNVLGSTPQLLESEPAAATPIARLPIGPSPGRSGSIKSVSSFRQGSICSRASTPSLYSSSSTNSSVVSLALPPPHASCESLPEPRLYSTKHKKARKSKELPRPLVLRLNAVPLPPSDRRLPGLPPTPSTAVPTTPISPTTPVAPSPEETRRKRMAKLKRTLGENIPLDLVFPRHTRTSSSSPPRSPNRAGRHRNMSVDLGREAPQPSRSSRVWVTGTDKWVGEWNRKDIFEVQQQLRTLKGR</sequence>
<feature type="compositionally biased region" description="Polar residues" evidence="1">
    <location>
        <begin position="1"/>
        <end position="18"/>
    </location>
</feature>
<dbReference type="GeneID" id="63827257"/>
<feature type="region of interest" description="Disordered" evidence="1">
    <location>
        <begin position="86"/>
        <end position="244"/>
    </location>
</feature>
<evidence type="ECO:0000313" key="3">
    <source>
        <dbReference type="Proteomes" id="UP000076871"/>
    </source>
</evidence>
<gene>
    <name evidence="2" type="ORF">LAESUDRAFT_732376</name>
</gene>
<dbReference type="InParanoid" id="A0A165B6J2"/>
<dbReference type="AlphaFoldDB" id="A0A165B6J2"/>
<dbReference type="Proteomes" id="UP000076871">
    <property type="component" value="Unassembled WGS sequence"/>
</dbReference>
<dbReference type="EMBL" id="KV427688">
    <property type="protein sequence ID" value="KZT00354.1"/>
    <property type="molecule type" value="Genomic_DNA"/>
</dbReference>
<feature type="compositionally biased region" description="Low complexity" evidence="1">
    <location>
        <begin position="162"/>
        <end position="180"/>
    </location>
</feature>
<protein>
    <submittedName>
        <fullName evidence="2">Uncharacterized protein</fullName>
    </submittedName>
</protein>
<feature type="region of interest" description="Disordered" evidence="1">
    <location>
        <begin position="1"/>
        <end position="21"/>
    </location>
</feature>
<dbReference type="RefSeq" id="XP_040758094.1">
    <property type="nucleotide sequence ID" value="XM_040910228.1"/>
</dbReference>
<accession>A0A165B6J2</accession>